<feature type="compositionally biased region" description="Acidic residues" evidence="1">
    <location>
        <begin position="88"/>
        <end position="100"/>
    </location>
</feature>
<reference evidence="2" key="1">
    <citation type="submission" date="2020-05" db="UniProtKB">
        <authorList>
            <consortium name="EnsemblMetazoa"/>
        </authorList>
    </citation>
    <scope>IDENTIFICATION</scope>
    <source>
        <strain evidence="2">Aabys</strain>
    </source>
</reference>
<dbReference type="AlphaFoldDB" id="A0A1I8MZH5"/>
<proteinExistence type="predicted"/>
<dbReference type="OrthoDB" id="7912871at2759"/>
<dbReference type="VEuPathDB" id="VectorBase:MDOMA2_002192"/>
<sequence>MQNFHMNMDFLFALLPNSNFEMTNEQLILWQHNAIFECECDNFINRRIEADRQERAASRIFGNFDEADAINAAIQQHGLRRRRRRVDDDNDDDNDNDNNDNNDVLNNAIIIPPPARRPRVRPLYYEVYEDAVAEAIRERGLVLRGVP</sequence>
<dbReference type="GeneID" id="101901114"/>
<keyword evidence="3" id="KW-1185">Reference proteome</keyword>
<dbReference type="Proteomes" id="UP001652621">
    <property type="component" value="Unplaced"/>
</dbReference>
<feature type="region of interest" description="Disordered" evidence="1">
    <location>
        <begin position="80"/>
        <end position="108"/>
    </location>
</feature>
<dbReference type="EnsemblMetazoa" id="MDOA009989-RA">
    <property type="protein sequence ID" value="MDOA009989-PA"/>
    <property type="gene ID" value="MDOA009989"/>
</dbReference>
<protein>
    <submittedName>
        <fullName evidence="4">Uncharacterized protein LOC101901114</fullName>
    </submittedName>
</protein>
<evidence type="ECO:0000313" key="4">
    <source>
        <dbReference type="RefSeq" id="XP_005191320.1"/>
    </source>
</evidence>
<name>A0A1I8MZH5_MUSDO</name>
<reference evidence="4" key="2">
    <citation type="submission" date="2025-04" db="UniProtKB">
        <authorList>
            <consortium name="RefSeq"/>
        </authorList>
    </citation>
    <scope>IDENTIFICATION</scope>
    <source>
        <strain evidence="4">Aabys</strain>
    </source>
</reference>
<dbReference type="VEuPathDB" id="VectorBase:MDOA009989"/>
<dbReference type="RefSeq" id="XP_005191320.1">
    <property type="nucleotide sequence ID" value="XM_005191263.3"/>
</dbReference>
<evidence type="ECO:0000313" key="3">
    <source>
        <dbReference type="Proteomes" id="UP001652621"/>
    </source>
</evidence>
<gene>
    <name evidence="2" type="primary">101901114</name>
    <name evidence="4" type="synonym">LOC101901114</name>
</gene>
<dbReference type="eggNOG" id="ENOG502R17Y">
    <property type="taxonomic scope" value="Eukaryota"/>
</dbReference>
<evidence type="ECO:0000256" key="1">
    <source>
        <dbReference type="SAM" id="MobiDB-lite"/>
    </source>
</evidence>
<evidence type="ECO:0000313" key="2">
    <source>
        <dbReference type="EnsemblMetazoa" id="MDOA009989-PA"/>
    </source>
</evidence>
<organism evidence="2">
    <name type="scientific">Musca domestica</name>
    <name type="common">House fly</name>
    <dbReference type="NCBI Taxonomy" id="7370"/>
    <lineage>
        <taxon>Eukaryota</taxon>
        <taxon>Metazoa</taxon>
        <taxon>Ecdysozoa</taxon>
        <taxon>Arthropoda</taxon>
        <taxon>Hexapoda</taxon>
        <taxon>Insecta</taxon>
        <taxon>Pterygota</taxon>
        <taxon>Neoptera</taxon>
        <taxon>Endopterygota</taxon>
        <taxon>Diptera</taxon>
        <taxon>Brachycera</taxon>
        <taxon>Muscomorpha</taxon>
        <taxon>Muscoidea</taxon>
        <taxon>Muscidae</taxon>
        <taxon>Musca</taxon>
    </lineage>
</organism>
<dbReference type="KEGG" id="mde:101901114"/>
<accession>A0A1I8MZH5</accession>